<dbReference type="UniPathway" id="UPA00193"/>
<evidence type="ECO:0000256" key="7">
    <source>
        <dbReference type="ARBA" id="ARBA00022857"/>
    </source>
</evidence>
<dbReference type="InterPro" id="IPR020867">
    <property type="entry name" value="THF_DH/CycHdrlase_CS"/>
</dbReference>
<organism evidence="15 16">
    <name type="scientific">Pseudobacteroides cellulosolvens ATCC 35603 = DSM 2933</name>
    <dbReference type="NCBI Taxonomy" id="398512"/>
    <lineage>
        <taxon>Bacteria</taxon>
        <taxon>Bacillati</taxon>
        <taxon>Bacillota</taxon>
        <taxon>Clostridia</taxon>
        <taxon>Eubacteriales</taxon>
        <taxon>Oscillospiraceae</taxon>
        <taxon>Pseudobacteroides</taxon>
    </lineage>
</organism>
<dbReference type="InterPro" id="IPR020631">
    <property type="entry name" value="THF_DH/CycHdrlase_NAD-bd_dom"/>
</dbReference>
<dbReference type="FunFam" id="3.40.50.720:FF:000094">
    <property type="entry name" value="Bifunctional protein FolD"/>
    <property type="match status" value="1"/>
</dbReference>
<evidence type="ECO:0000313" key="15">
    <source>
        <dbReference type="EMBL" id="KNY26149.1"/>
    </source>
</evidence>
<keyword evidence="8 12" id="KW-0560">Oxidoreductase</keyword>
<dbReference type="HAMAP" id="MF_01576">
    <property type="entry name" value="THF_DHG_CYH"/>
    <property type="match status" value="1"/>
</dbReference>
<keyword evidence="6 12" id="KW-0378">Hydrolase</keyword>
<comment type="caution">
    <text evidence="12">Lacks conserved residue(s) required for the propagation of feature annotation.</text>
</comment>
<dbReference type="GO" id="GO:0000105">
    <property type="term" value="P:L-histidine biosynthetic process"/>
    <property type="evidence" value="ECO:0007669"/>
    <property type="project" value="UniProtKB-KW"/>
</dbReference>
<dbReference type="PANTHER" id="PTHR48099:SF5">
    <property type="entry name" value="C-1-TETRAHYDROFOLATE SYNTHASE, CYTOPLASMIC"/>
    <property type="match status" value="1"/>
</dbReference>
<comment type="similarity">
    <text evidence="12">Belongs to the tetrahydrofolate dehydrogenase/cyclohydrolase family.</text>
</comment>
<dbReference type="InterPro" id="IPR000672">
    <property type="entry name" value="THF_DH/CycHdrlase"/>
</dbReference>
<dbReference type="Proteomes" id="UP000036923">
    <property type="component" value="Unassembled WGS sequence"/>
</dbReference>
<dbReference type="Gene3D" id="3.40.50.720">
    <property type="entry name" value="NAD(P)-binding Rossmann-like Domain"/>
    <property type="match status" value="1"/>
</dbReference>
<dbReference type="EC" id="1.5.1.5" evidence="12"/>
<evidence type="ECO:0000256" key="1">
    <source>
        <dbReference type="ARBA" id="ARBA00004777"/>
    </source>
</evidence>
<evidence type="ECO:0000256" key="4">
    <source>
        <dbReference type="ARBA" id="ARBA00022605"/>
    </source>
</evidence>
<comment type="subunit">
    <text evidence="2 12">Homodimer.</text>
</comment>
<keyword evidence="5 12" id="KW-0658">Purine biosynthesis</keyword>
<keyword evidence="3 12" id="KW-0554">One-carbon metabolism</keyword>
<dbReference type="GO" id="GO:0005829">
    <property type="term" value="C:cytosol"/>
    <property type="evidence" value="ECO:0007669"/>
    <property type="project" value="TreeGrafter"/>
</dbReference>
<sequence>MNTPLILDGKTLAANIEKDLKVRVQRIKDITNETPVLATIIVGNDPASVTYVKMKGNACTRVGMKSLKIEMPEETSTEELIEKIRELNRDKNVHGILLQHPVPGHIDEMACFNEIDLLKDVDGVNTNTFGRMTMQLDSFKCATPYSIMTILKHYNIQIEGKDVVVIGRSPILGKPVAMMLLNENATVTICHSKTKDLEDIVKRADIVVAAVGKPKFVKAEWIKEGCVLVDAGYNQGNVGDIDLENAIEKCSAYTPVPGGVGPMTINCLISQTVESAERKLGLI</sequence>
<dbReference type="EC" id="3.5.4.9" evidence="12"/>
<evidence type="ECO:0000256" key="8">
    <source>
        <dbReference type="ARBA" id="ARBA00023002"/>
    </source>
</evidence>
<evidence type="ECO:0000256" key="10">
    <source>
        <dbReference type="ARBA" id="ARBA00023167"/>
    </source>
</evidence>
<comment type="catalytic activity">
    <reaction evidence="12">
        <text>(6R)-5,10-methenyltetrahydrofolate + H2O = (6R)-10-formyltetrahydrofolate + H(+)</text>
        <dbReference type="Rhea" id="RHEA:23700"/>
        <dbReference type="ChEBI" id="CHEBI:15377"/>
        <dbReference type="ChEBI" id="CHEBI:15378"/>
        <dbReference type="ChEBI" id="CHEBI:57455"/>
        <dbReference type="ChEBI" id="CHEBI:195366"/>
        <dbReference type="EC" id="3.5.4.9"/>
    </reaction>
</comment>
<dbReference type="STRING" id="398512.Bccel_1411"/>
<protein>
    <recommendedName>
        <fullName evidence="12">Bifunctional protein FolD</fullName>
    </recommendedName>
    <domain>
        <recommendedName>
            <fullName evidence="12">Methylenetetrahydrofolate dehydrogenase</fullName>
            <ecNumber evidence="12">1.5.1.5</ecNumber>
        </recommendedName>
    </domain>
    <domain>
        <recommendedName>
            <fullName evidence="12">Methenyltetrahydrofolate cyclohydrolase</fullName>
            <ecNumber evidence="12">3.5.4.9</ecNumber>
        </recommendedName>
    </domain>
</protein>
<dbReference type="Gene3D" id="3.40.50.10860">
    <property type="entry name" value="Leucine Dehydrogenase, chain A, domain 1"/>
    <property type="match status" value="1"/>
</dbReference>
<keyword evidence="11 12" id="KW-0511">Multifunctional enzyme</keyword>
<evidence type="ECO:0000256" key="2">
    <source>
        <dbReference type="ARBA" id="ARBA00011738"/>
    </source>
</evidence>
<evidence type="ECO:0000313" key="16">
    <source>
        <dbReference type="Proteomes" id="UP000036923"/>
    </source>
</evidence>
<evidence type="ECO:0000256" key="6">
    <source>
        <dbReference type="ARBA" id="ARBA00022801"/>
    </source>
</evidence>
<evidence type="ECO:0000256" key="9">
    <source>
        <dbReference type="ARBA" id="ARBA00023102"/>
    </source>
</evidence>
<comment type="function">
    <text evidence="12">Catalyzes the oxidation of 5,10-methylenetetrahydrofolate to 5,10-methenyltetrahydrofolate and then the hydrolysis of 5,10-methenyltetrahydrofolate to 10-formyltetrahydrofolate.</text>
</comment>
<keyword evidence="10 12" id="KW-0486">Methionine biosynthesis</keyword>
<evidence type="ECO:0000256" key="12">
    <source>
        <dbReference type="HAMAP-Rule" id="MF_01576"/>
    </source>
</evidence>
<dbReference type="PANTHER" id="PTHR48099">
    <property type="entry name" value="C-1-TETRAHYDROFOLATE SYNTHASE, CYTOPLASMIC-RELATED"/>
    <property type="match status" value="1"/>
</dbReference>
<dbReference type="PROSITE" id="PS00767">
    <property type="entry name" value="THF_DHG_CYH_2"/>
    <property type="match status" value="1"/>
</dbReference>
<name>A0A0L6JK45_9FIRM</name>
<comment type="catalytic activity">
    <reaction evidence="12">
        <text>(6R)-5,10-methylene-5,6,7,8-tetrahydrofolate + NADP(+) = (6R)-5,10-methenyltetrahydrofolate + NADPH</text>
        <dbReference type="Rhea" id="RHEA:22812"/>
        <dbReference type="ChEBI" id="CHEBI:15636"/>
        <dbReference type="ChEBI" id="CHEBI:57455"/>
        <dbReference type="ChEBI" id="CHEBI:57783"/>
        <dbReference type="ChEBI" id="CHEBI:58349"/>
        <dbReference type="EC" id="1.5.1.5"/>
    </reaction>
</comment>
<accession>A0A0L6JK45</accession>
<dbReference type="Pfam" id="PF00763">
    <property type="entry name" value="THF_DHG_CYH"/>
    <property type="match status" value="1"/>
</dbReference>
<dbReference type="FunFam" id="3.40.50.10860:FF:000005">
    <property type="entry name" value="C-1-tetrahydrofolate synthase, cytoplasmic, putative"/>
    <property type="match status" value="1"/>
</dbReference>
<dbReference type="EMBL" id="LGTC01000001">
    <property type="protein sequence ID" value="KNY26149.1"/>
    <property type="molecule type" value="Genomic_DNA"/>
</dbReference>
<dbReference type="RefSeq" id="WP_036943795.1">
    <property type="nucleotide sequence ID" value="NZ_JQKC01000023.1"/>
</dbReference>
<dbReference type="InterPro" id="IPR020630">
    <property type="entry name" value="THF_DH/CycHdrlase_cat_dom"/>
</dbReference>
<evidence type="ECO:0000259" key="13">
    <source>
        <dbReference type="Pfam" id="PF00763"/>
    </source>
</evidence>
<keyword evidence="9 12" id="KW-0368">Histidine biosynthesis</keyword>
<dbReference type="GO" id="GO:0035999">
    <property type="term" value="P:tetrahydrofolate interconversion"/>
    <property type="evidence" value="ECO:0007669"/>
    <property type="project" value="UniProtKB-UniRule"/>
</dbReference>
<dbReference type="CDD" id="cd01080">
    <property type="entry name" value="NAD_bind_m-THF_DH_Cyclohyd"/>
    <property type="match status" value="1"/>
</dbReference>
<evidence type="ECO:0000256" key="11">
    <source>
        <dbReference type="ARBA" id="ARBA00023268"/>
    </source>
</evidence>
<dbReference type="InterPro" id="IPR036291">
    <property type="entry name" value="NAD(P)-bd_dom_sf"/>
</dbReference>
<dbReference type="PATRIC" id="fig|398512.5.peg.1467"/>
<comment type="pathway">
    <text evidence="1 12">One-carbon metabolism; tetrahydrofolate interconversion.</text>
</comment>
<dbReference type="GO" id="GO:0004477">
    <property type="term" value="F:methenyltetrahydrofolate cyclohydrolase activity"/>
    <property type="evidence" value="ECO:0007669"/>
    <property type="project" value="UniProtKB-UniRule"/>
</dbReference>
<proteinExistence type="inferred from homology"/>
<dbReference type="SUPFAM" id="SSF53223">
    <property type="entry name" value="Aminoacid dehydrogenase-like, N-terminal domain"/>
    <property type="match status" value="1"/>
</dbReference>
<evidence type="ECO:0000256" key="3">
    <source>
        <dbReference type="ARBA" id="ARBA00022563"/>
    </source>
</evidence>
<keyword evidence="7 12" id="KW-0521">NADP</keyword>
<dbReference type="SUPFAM" id="SSF51735">
    <property type="entry name" value="NAD(P)-binding Rossmann-fold domains"/>
    <property type="match status" value="1"/>
</dbReference>
<gene>
    <name evidence="12" type="primary">folD</name>
    <name evidence="15" type="ORF">Bccel_1411</name>
</gene>
<reference evidence="16" key="1">
    <citation type="submission" date="2015-07" db="EMBL/GenBank/DDBJ databases">
        <title>Near-Complete Genome Sequence of the Cellulolytic Bacterium Bacteroides (Pseudobacteroides) cellulosolvens ATCC 35603.</title>
        <authorList>
            <person name="Dassa B."/>
            <person name="Utturkar S.M."/>
            <person name="Klingeman D.M."/>
            <person name="Hurt R.A."/>
            <person name="Keller M."/>
            <person name="Xu J."/>
            <person name="Reddy Y.H.K."/>
            <person name="Borovok I."/>
            <person name="Grinberg I.R."/>
            <person name="Lamed R."/>
            <person name="Zhivin O."/>
            <person name="Bayer E.A."/>
            <person name="Brown S.D."/>
        </authorList>
    </citation>
    <scope>NUCLEOTIDE SEQUENCE [LARGE SCALE GENOMIC DNA]</scope>
    <source>
        <strain evidence="16">DSM 2933</strain>
    </source>
</reference>
<evidence type="ECO:0000256" key="5">
    <source>
        <dbReference type="ARBA" id="ARBA00022755"/>
    </source>
</evidence>
<dbReference type="OrthoDB" id="9803580at2"/>
<dbReference type="PRINTS" id="PR00085">
    <property type="entry name" value="THFDHDRGNASE"/>
</dbReference>
<dbReference type="InterPro" id="IPR046346">
    <property type="entry name" value="Aminoacid_DH-like_N_sf"/>
</dbReference>
<feature type="domain" description="Tetrahydrofolate dehydrogenase/cyclohydrolase NAD(P)-binding" evidence="14">
    <location>
        <begin position="142"/>
        <end position="279"/>
    </location>
</feature>
<keyword evidence="4 12" id="KW-0028">Amino-acid biosynthesis</keyword>
<dbReference type="GO" id="GO:0004488">
    <property type="term" value="F:methylenetetrahydrofolate dehydrogenase (NADP+) activity"/>
    <property type="evidence" value="ECO:0007669"/>
    <property type="project" value="UniProtKB-UniRule"/>
</dbReference>
<feature type="domain" description="Tetrahydrofolate dehydrogenase/cyclohydrolase catalytic" evidence="13">
    <location>
        <begin position="7"/>
        <end position="122"/>
    </location>
</feature>
<dbReference type="Pfam" id="PF02882">
    <property type="entry name" value="THF_DHG_CYH_C"/>
    <property type="match status" value="1"/>
</dbReference>
<feature type="binding site" evidence="12">
    <location>
        <begin position="167"/>
        <end position="169"/>
    </location>
    <ligand>
        <name>NADP(+)</name>
        <dbReference type="ChEBI" id="CHEBI:58349"/>
    </ligand>
</feature>
<keyword evidence="16" id="KW-1185">Reference proteome</keyword>
<comment type="caution">
    <text evidence="15">The sequence shown here is derived from an EMBL/GenBank/DDBJ whole genome shotgun (WGS) entry which is preliminary data.</text>
</comment>
<dbReference type="eggNOG" id="COG0190">
    <property type="taxonomic scope" value="Bacteria"/>
</dbReference>
<dbReference type="GO" id="GO:0009086">
    <property type="term" value="P:methionine biosynthetic process"/>
    <property type="evidence" value="ECO:0007669"/>
    <property type="project" value="UniProtKB-KW"/>
</dbReference>
<evidence type="ECO:0000259" key="14">
    <source>
        <dbReference type="Pfam" id="PF02882"/>
    </source>
</evidence>
<dbReference type="GO" id="GO:0006164">
    <property type="term" value="P:purine nucleotide biosynthetic process"/>
    <property type="evidence" value="ECO:0007669"/>
    <property type="project" value="UniProtKB-KW"/>
</dbReference>
<dbReference type="AlphaFoldDB" id="A0A0L6JK45"/>